<name>A0ABQ1HM10_9GAMM</name>
<evidence type="ECO:0000313" key="2">
    <source>
        <dbReference type="Proteomes" id="UP000623419"/>
    </source>
</evidence>
<reference evidence="2" key="1">
    <citation type="journal article" date="2019" name="Int. J. Syst. Evol. Microbiol.">
        <title>The Global Catalogue of Microorganisms (GCM) 10K type strain sequencing project: providing services to taxonomists for standard genome sequencing and annotation.</title>
        <authorList>
            <consortium name="The Broad Institute Genomics Platform"/>
            <consortium name="The Broad Institute Genome Sequencing Center for Infectious Disease"/>
            <person name="Wu L."/>
            <person name="Ma J."/>
        </authorList>
    </citation>
    <scope>NUCLEOTIDE SEQUENCE [LARGE SCALE GENOMIC DNA]</scope>
    <source>
        <strain evidence="2">CGMCC 1.15905</strain>
    </source>
</reference>
<dbReference type="EMBL" id="BMKC01000002">
    <property type="protein sequence ID" value="GGA81894.1"/>
    <property type="molecule type" value="Genomic_DNA"/>
</dbReference>
<comment type="caution">
    <text evidence="1">The sequence shown here is derived from an EMBL/GenBank/DDBJ whole genome shotgun (WGS) entry which is preliminary data.</text>
</comment>
<dbReference type="Proteomes" id="UP000623419">
    <property type="component" value="Unassembled WGS sequence"/>
</dbReference>
<sequence>MLGFARETDQIYQADTSFHWLSRKDYFKGLNDLWVVFLDDAIVGFTGIRLIDGAGERIVYIDNMNIRSVPLRVFGHHTIGSMLVHEILRTTYPLSRRPMSVVFRTQNPSVYRLANAIHPTGVYPRTQRRSARDPERCKRVLAFMAERLSPGKAWDPEVSVIRGAYAGHLYGRPVSAPASIKPPLARFWQENVDLDAGDAVLIAVCPTNAEVRAIVHAYIKGLTRDALATRWRSVSRTTPAERSAAAED</sequence>
<organism evidence="1 2">
    <name type="scientific">Arenimonas soli</name>
    <dbReference type="NCBI Taxonomy" id="2269504"/>
    <lineage>
        <taxon>Bacteria</taxon>
        <taxon>Pseudomonadati</taxon>
        <taxon>Pseudomonadota</taxon>
        <taxon>Gammaproteobacteria</taxon>
        <taxon>Lysobacterales</taxon>
        <taxon>Lysobacteraceae</taxon>
        <taxon>Arenimonas</taxon>
    </lineage>
</organism>
<evidence type="ECO:0000313" key="1">
    <source>
        <dbReference type="EMBL" id="GGA81894.1"/>
    </source>
</evidence>
<protein>
    <recommendedName>
        <fullName evidence="3">N-acetyltransferase domain-containing protein</fullName>
    </recommendedName>
</protein>
<accession>A0ABQ1HM10</accession>
<proteinExistence type="predicted"/>
<gene>
    <name evidence="1" type="ORF">GCM10011521_20310</name>
</gene>
<keyword evidence="2" id="KW-1185">Reference proteome</keyword>
<evidence type="ECO:0008006" key="3">
    <source>
        <dbReference type="Google" id="ProtNLM"/>
    </source>
</evidence>